<accession>A0A428PNW4</accession>
<sequence length="1059" mass="116488">MDDPNSTLADDAAVVDIASQQVTQCSDRSQDNDELYQPWTVVDVTEPQDTASNDENSLVEISRASSPLHVQFSDLEVTDIPQPRIPWPSSLPWFQFQDRYFNNIALRDMLSKVLNLEPNATSNETMSKMRLAIISPNYSLTTKAGFNQAVCQANRIMPEQFDGQNADRIKALISADPLEAKMQEFQLFAYQLSNSLIEDEDDEFIDENGKYTKIIEIFRDIGLPQAVWKDLFSKTRDQPTGRAFIEALFEAAVNTQTLDICETLLDTGADPDKIIDTWAMGCLSRPLQLSMDCRVGDVDLARLLIQFGAGIDLVTEEDPEPALFKACKECTVEAVQVLVEAGADIMRMDWNDNLLTPDSALTNAVDADWRMAHIRDEEDEEELASSGRDRHGLKTLRYLLTLYDQRRHHDFIQDAFIRAASEDRRDMIMDQVEAGACINERSPEGHTALIAAAWRSYEGSSSRMVKMLLDLGAEVDLAVPESNMTALHIAAAEGDEKVAKVLIDYGADINAIAVDIEDEDQRLLGSQFEESGVSVDVLCEMYACQTPLQFALFRNKAKESRYTTTKQGGAALALIRAGATLKSGDVSRACRFDNIDLLRELLSRGADVNESDLTGRSALQACLEFGNFNLVGCLLEAGASLRGCQLHSVMKSGQRDIVEMLIKHGGVAVGGNDADCSVLEAAASSRNWGLMVWLMETHHVPYDQGALCAAVCSGIGSDRGNSGYLKALLKGRPDDMVGGDMEATALGYAAFHGQRWVVKRLLKLKISGDCAIPVKTDGDWLHLTKGHPRIMSLGYEKQFWHDPEMARCSVLVPAIHGGDWKTAQVLLEAGFKPDRLCLLVAIHRQPVGAIVELTNRLSRIDRFERARSNLDTPLQAAVRYRRLDIARFLLFLGADANAPASEGPVADNDWSDPIFPRTALQAAIENADDKIVDLLLKVGADLNAPPGEDSGATALQIAAGKGHMDMVKRLLALGADVNAEGAVWKGRTALEAAAERGRLDMVQFLLEAGAEATSYEGRWRGYGGAIELAEERGHDAVAQVLKQWRESNMMDEKQSRDGG</sequence>
<dbReference type="PROSITE" id="PS50297">
    <property type="entry name" value="ANK_REP_REGION"/>
    <property type="match status" value="5"/>
</dbReference>
<gene>
    <name evidence="4" type="ORF">CEP54_009744</name>
</gene>
<dbReference type="AlphaFoldDB" id="A0A428PNW4"/>
<dbReference type="PANTHER" id="PTHR24198:SF165">
    <property type="entry name" value="ANKYRIN REPEAT-CONTAINING PROTEIN-RELATED"/>
    <property type="match status" value="1"/>
</dbReference>
<protein>
    <submittedName>
        <fullName evidence="4">Uncharacterized protein</fullName>
    </submittedName>
</protein>
<proteinExistence type="predicted"/>
<dbReference type="Pfam" id="PF00023">
    <property type="entry name" value="Ank"/>
    <property type="match status" value="1"/>
</dbReference>
<dbReference type="Pfam" id="PF12796">
    <property type="entry name" value="Ank_2"/>
    <property type="match status" value="3"/>
</dbReference>
<organism evidence="4 5">
    <name type="scientific">Fusarium duplospermum</name>
    <dbReference type="NCBI Taxonomy" id="1325734"/>
    <lineage>
        <taxon>Eukaryota</taxon>
        <taxon>Fungi</taxon>
        <taxon>Dikarya</taxon>
        <taxon>Ascomycota</taxon>
        <taxon>Pezizomycotina</taxon>
        <taxon>Sordariomycetes</taxon>
        <taxon>Hypocreomycetidae</taxon>
        <taxon>Hypocreales</taxon>
        <taxon>Nectriaceae</taxon>
        <taxon>Fusarium</taxon>
        <taxon>Fusarium solani species complex</taxon>
    </lineage>
</organism>
<feature type="repeat" description="ANK" evidence="3">
    <location>
        <begin position="915"/>
        <end position="947"/>
    </location>
</feature>
<keyword evidence="1" id="KW-0677">Repeat</keyword>
<dbReference type="InterPro" id="IPR036770">
    <property type="entry name" value="Ankyrin_rpt-contain_sf"/>
</dbReference>
<dbReference type="SMART" id="SM00248">
    <property type="entry name" value="ANK"/>
    <property type="match status" value="12"/>
</dbReference>
<dbReference type="PROSITE" id="PS50088">
    <property type="entry name" value="ANK_REPEAT"/>
    <property type="match status" value="5"/>
</dbReference>
<evidence type="ECO:0000256" key="1">
    <source>
        <dbReference type="ARBA" id="ARBA00022737"/>
    </source>
</evidence>
<reference evidence="4 5" key="1">
    <citation type="submission" date="2017-06" db="EMBL/GenBank/DDBJ databases">
        <title>Comparative genomic analysis of Ambrosia Fusariam Clade fungi.</title>
        <authorList>
            <person name="Stajich J.E."/>
            <person name="Carrillo J."/>
            <person name="Kijimoto T."/>
            <person name="Eskalen A."/>
            <person name="O'Donnell K."/>
            <person name="Kasson M."/>
        </authorList>
    </citation>
    <scope>NUCLEOTIDE SEQUENCE [LARGE SCALE GENOMIC DNA]</scope>
    <source>
        <strain evidence="4 5">NRRL62584</strain>
    </source>
</reference>
<dbReference type="SUPFAM" id="SSF48403">
    <property type="entry name" value="Ankyrin repeat"/>
    <property type="match status" value="4"/>
</dbReference>
<dbReference type="PANTHER" id="PTHR24198">
    <property type="entry name" value="ANKYRIN REPEAT AND PROTEIN KINASE DOMAIN-CONTAINING PROTEIN"/>
    <property type="match status" value="1"/>
</dbReference>
<dbReference type="InterPro" id="IPR002110">
    <property type="entry name" value="Ankyrin_rpt"/>
</dbReference>
<name>A0A428PNW4_9HYPO</name>
<keyword evidence="5" id="KW-1185">Reference proteome</keyword>
<evidence type="ECO:0000313" key="5">
    <source>
        <dbReference type="Proteomes" id="UP000288168"/>
    </source>
</evidence>
<evidence type="ECO:0000256" key="3">
    <source>
        <dbReference type="PROSITE-ProRule" id="PRU00023"/>
    </source>
</evidence>
<feature type="repeat" description="ANK" evidence="3">
    <location>
        <begin position="482"/>
        <end position="514"/>
    </location>
</feature>
<dbReference type="EMBL" id="NKCI01000108">
    <property type="protein sequence ID" value="RSL54708.1"/>
    <property type="molecule type" value="Genomic_DNA"/>
</dbReference>
<feature type="repeat" description="ANK" evidence="3">
    <location>
        <begin position="869"/>
        <end position="901"/>
    </location>
</feature>
<dbReference type="STRING" id="1325734.A0A428PNW4"/>
<keyword evidence="2 3" id="KW-0040">ANK repeat</keyword>
<dbReference type="Proteomes" id="UP000288168">
    <property type="component" value="Unassembled WGS sequence"/>
</dbReference>
<dbReference type="OrthoDB" id="539213at2759"/>
<feature type="repeat" description="ANK" evidence="3">
    <location>
        <begin position="985"/>
        <end position="1017"/>
    </location>
</feature>
<feature type="repeat" description="ANK" evidence="3">
    <location>
        <begin position="950"/>
        <end position="982"/>
    </location>
</feature>
<evidence type="ECO:0000256" key="2">
    <source>
        <dbReference type="ARBA" id="ARBA00023043"/>
    </source>
</evidence>
<evidence type="ECO:0000313" key="4">
    <source>
        <dbReference type="EMBL" id="RSL54708.1"/>
    </source>
</evidence>
<dbReference type="Gene3D" id="1.25.40.20">
    <property type="entry name" value="Ankyrin repeat-containing domain"/>
    <property type="match status" value="4"/>
</dbReference>
<comment type="caution">
    <text evidence="4">The sequence shown here is derived from an EMBL/GenBank/DDBJ whole genome shotgun (WGS) entry which is preliminary data.</text>
</comment>
<dbReference type="PRINTS" id="PR01415">
    <property type="entry name" value="ANKYRIN"/>
</dbReference>